<accession>A0A0V0QKS7</accession>
<evidence type="ECO:0000256" key="6">
    <source>
        <dbReference type="PROSITE-ProRule" id="PRU00409"/>
    </source>
</evidence>
<dbReference type="GO" id="GO:0046872">
    <property type="term" value="F:metal ion binding"/>
    <property type="evidence" value="ECO:0007669"/>
    <property type="project" value="InterPro"/>
</dbReference>
<evidence type="ECO:0000256" key="1">
    <source>
        <dbReference type="ARBA" id="ARBA00004496"/>
    </source>
</evidence>
<dbReference type="PANTHER" id="PTHR45870:SF2">
    <property type="entry name" value="TUBULIN MONOGLYCYLASE TTLL3"/>
    <property type="match status" value="1"/>
</dbReference>
<dbReference type="PROSITE" id="PS51221">
    <property type="entry name" value="TTL"/>
    <property type="match status" value="1"/>
</dbReference>
<keyword evidence="10" id="KW-1185">Reference proteome</keyword>
<keyword evidence="3" id="KW-0436">Ligase</keyword>
<dbReference type="PANTHER" id="PTHR45870">
    <property type="entry name" value="TUBULIN MONOGLYCYLASE TTLL3"/>
    <property type="match status" value="1"/>
</dbReference>
<organism evidence="9 10">
    <name type="scientific">Pseudocohnilembus persalinus</name>
    <name type="common">Ciliate</name>
    <dbReference type="NCBI Taxonomy" id="266149"/>
    <lineage>
        <taxon>Eukaryota</taxon>
        <taxon>Sar</taxon>
        <taxon>Alveolata</taxon>
        <taxon>Ciliophora</taxon>
        <taxon>Intramacronucleata</taxon>
        <taxon>Oligohymenophorea</taxon>
        <taxon>Scuticociliatia</taxon>
        <taxon>Philasterida</taxon>
        <taxon>Pseudocohnilembidae</taxon>
        <taxon>Pseudocohnilembus</taxon>
    </lineage>
</organism>
<dbReference type="InterPro" id="IPR004344">
    <property type="entry name" value="TTL/TTLL_fam"/>
</dbReference>
<dbReference type="InParanoid" id="A0A0V0QKS7"/>
<name>A0A0V0QKS7_PSEPJ</name>
<comment type="subcellular location">
    <subcellularLocation>
        <location evidence="1">Cytoplasm</location>
    </subcellularLocation>
</comment>
<evidence type="ECO:0000259" key="8">
    <source>
        <dbReference type="PROSITE" id="PS50975"/>
    </source>
</evidence>
<dbReference type="GO" id="GO:0005524">
    <property type="term" value="F:ATP binding"/>
    <property type="evidence" value="ECO:0007669"/>
    <property type="project" value="UniProtKB-UniRule"/>
</dbReference>
<feature type="domain" description="ATP-grasp" evidence="8">
    <location>
        <begin position="707"/>
        <end position="750"/>
    </location>
</feature>
<dbReference type="GO" id="GO:0005737">
    <property type="term" value="C:cytoplasm"/>
    <property type="evidence" value="ECO:0007669"/>
    <property type="project" value="UniProtKB-SubCell"/>
</dbReference>
<evidence type="ECO:0000256" key="2">
    <source>
        <dbReference type="ARBA" id="ARBA00022490"/>
    </source>
</evidence>
<dbReference type="InterPro" id="IPR051437">
    <property type="entry name" value="TTLL_monoglycylase"/>
</dbReference>
<dbReference type="OMA" id="CLVVMNR"/>
<dbReference type="Gene3D" id="3.30.470.20">
    <property type="entry name" value="ATP-grasp fold, B domain"/>
    <property type="match status" value="1"/>
</dbReference>
<evidence type="ECO:0000313" key="10">
    <source>
        <dbReference type="Proteomes" id="UP000054937"/>
    </source>
</evidence>
<protein>
    <recommendedName>
        <fullName evidence="8">ATP-grasp domain-containing protein</fullName>
    </recommendedName>
</protein>
<dbReference type="GO" id="GO:0015630">
    <property type="term" value="C:microtubule cytoskeleton"/>
    <property type="evidence" value="ECO:0007669"/>
    <property type="project" value="TreeGrafter"/>
</dbReference>
<dbReference type="SUPFAM" id="SSF56059">
    <property type="entry name" value="Glutathione synthetase ATP-binding domain-like"/>
    <property type="match status" value="1"/>
</dbReference>
<dbReference type="EMBL" id="LDAU01000151">
    <property type="protein sequence ID" value="KRX02895.1"/>
    <property type="molecule type" value="Genomic_DNA"/>
</dbReference>
<dbReference type="GO" id="GO:0070736">
    <property type="term" value="F:protein-glycine ligase activity, initiating"/>
    <property type="evidence" value="ECO:0007669"/>
    <property type="project" value="TreeGrafter"/>
</dbReference>
<proteinExistence type="predicted"/>
<keyword evidence="2" id="KW-0963">Cytoplasm</keyword>
<evidence type="ECO:0000313" key="9">
    <source>
        <dbReference type="EMBL" id="KRX02895.1"/>
    </source>
</evidence>
<sequence>MEGNPKNTQKLSILQQKAIKAKQQLFEKLSQQNQLSFQPKFMEQQNQDVQQQVKNSQNTSIISLQGHQLISSMKNNNKLKFQKQNNCQIQIENEQLLPKIIDENEQSQLFDEAQEKNSQQQLGQENLNQKQKEYLNGQEIQEQKEKQILAKYFYYSIGTLIQCIGKKEIYWGLLKNQQIEQNTYLYTSSEGSSSSDEEDESPQVKRKQNQNQDQILDFSKWKRVNGGYKAVRNALLERGWVENEDYSSPCFDLKFTCYQKDIPFDNLREYQISNHYQFLDTLTSKFGLCRNLKTLIYDNIDVDRFFPRCYDLADQNQFDDWLEDYKFTKNECVLKTMYENLKLEEYQITKHDELKIRLCAHICKRRYKDFNQQIDLINNDIFPIISPQEWDIIWNSSIDIYEQDKTKFKKWINYLKNPEKAELKTISQTNGLERQKNIKDKNSQNNQQIQGNSLSQINKLYMKSGKKTQIKKGNQHQQDQNEGEYEESQGKDIQIENQQNQKELQQKLKQELQQIVQDAINISQKQDPQFNMNGNKNIWIIKPNWLSRGRGIRLFDQFGKIMDHIVGKETQYVAQKYIENPMLIENKKFDIRQWIVVQDYNPPRIWFYQECYVRLCSNEYDDSDISNKFTHLTNNKIQQYNKNKKKEVDLMMSQEDLENYLKEKNEGKDIFNDFILPRFKEIIIHSVKSCQDTIGARKNTFEIFGYDFMIDQDNMPWLIEVNSSPTMEHSTPITARMCTEVLQDYVKVVADYSMAKKGQKKFQDTGKFQLIYKGENYYPRYYKIYNSQ</sequence>
<keyword evidence="4 6" id="KW-0547">Nucleotide-binding</keyword>
<dbReference type="AlphaFoldDB" id="A0A0V0QKS7"/>
<evidence type="ECO:0000256" key="5">
    <source>
        <dbReference type="ARBA" id="ARBA00022840"/>
    </source>
</evidence>
<evidence type="ECO:0000256" key="3">
    <source>
        <dbReference type="ARBA" id="ARBA00022598"/>
    </source>
</evidence>
<keyword evidence="5 6" id="KW-0067">ATP-binding</keyword>
<evidence type="ECO:0000256" key="4">
    <source>
        <dbReference type="ARBA" id="ARBA00022741"/>
    </source>
</evidence>
<comment type="caution">
    <text evidence="9">The sequence shown here is derived from an EMBL/GenBank/DDBJ whole genome shotgun (WGS) entry which is preliminary data.</text>
</comment>
<dbReference type="Proteomes" id="UP000054937">
    <property type="component" value="Unassembled WGS sequence"/>
</dbReference>
<dbReference type="OrthoDB" id="10255472at2759"/>
<reference evidence="9 10" key="1">
    <citation type="journal article" date="2015" name="Sci. Rep.">
        <title>Genome of the facultative scuticociliatosis pathogen Pseudocohnilembus persalinus provides insight into its virulence through horizontal gene transfer.</title>
        <authorList>
            <person name="Xiong J."/>
            <person name="Wang G."/>
            <person name="Cheng J."/>
            <person name="Tian M."/>
            <person name="Pan X."/>
            <person name="Warren A."/>
            <person name="Jiang C."/>
            <person name="Yuan D."/>
            <person name="Miao W."/>
        </authorList>
    </citation>
    <scope>NUCLEOTIDE SEQUENCE [LARGE SCALE GENOMIC DNA]</scope>
    <source>
        <strain evidence="9">36N120E</strain>
    </source>
</reference>
<feature type="region of interest" description="Disordered" evidence="7">
    <location>
        <begin position="466"/>
        <end position="490"/>
    </location>
</feature>
<dbReference type="PROSITE" id="PS50975">
    <property type="entry name" value="ATP_GRASP"/>
    <property type="match status" value="1"/>
</dbReference>
<dbReference type="InterPro" id="IPR011761">
    <property type="entry name" value="ATP-grasp"/>
</dbReference>
<dbReference type="Pfam" id="PF03133">
    <property type="entry name" value="TTL"/>
    <property type="match status" value="1"/>
</dbReference>
<gene>
    <name evidence="9" type="ORF">PPERSA_04098</name>
</gene>
<evidence type="ECO:0000256" key="7">
    <source>
        <dbReference type="SAM" id="MobiDB-lite"/>
    </source>
</evidence>
<feature type="region of interest" description="Disordered" evidence="7">
    <location>
        <begin position="187"/>
        <end position="211"/>
    </location>
</feature>